<evidence type="ECO:0000313" key="2">
    <source>
        <dbReference type="EMBL" id="MBU4684717.1"/>
    </source>
</evidence>
<keyword evidence="2" id="KW-0255">Endonuclease</keyword>
<dbReference type="GO" id="GO:0004519">
    <property type="term" value="F:endonuclease activity"/>
    <property type="evidence" value="ECO:0007669"/>
    <property type="project" value="UniProtKB-KW"/>
</dbReference>
<comment type="caution">
    <text evidence="2">The sequence shown here is derived from an EMBL/GenBank/DDBJ whole genome shotgun (WGS) entry which is preliminary data.</text>
</comment>
<sequence length="208" mass="24342">MKVKYTELQALFIQENIKNSTARELTDMFNAHFGTNKSVGTIRMWCNSHGLGKHFLLEPRYTDVQLTFIYANKHLTNKELTEKFNKRFGTQKKTHNLKDIRLSRGWGLERQREFSKSNQLKMIWLNGERIRLDVYVYECVHGKLPEGYSVIHLDDDYSNNDINNLRAAPAKIRHSFALSGYSKMPKVLAPALYAQTILRHAIKQRLER</sequence>
<keyword evidence="2" id="KW-0378">Hydrolase</keyword>
<keyword evidence="3" id="KW-1185">Reference proteome</keyword>
<dbReference type="InterPro" id="IPR003615">
    <property type="entry name" value="HNH_nuc"/>
</dbReference>
<proteinExistence type="predicted"/>
<dbReference type="Proteomes" id="UP000686327">
    <property type="component" value="Unassembled WGS sequence"/>
</dbReference>
<evidence type="ECO:0000313" key="3">
    <source>
        <dbReference type="Proteomes" id="UP000686327"/>
    </source>
</evidence>
<accession>A0ABS6DNT4</accession>
<name>A0ABS6DNT4_9ENTR</name>
<reference evidence="3" key="1">
    <citation type="submission" date="2023-07" db="EMBL/GenBank/DDBJ databases">
        <title>Cedecea davisae an AmpC producer and its therapeutic implications.</title>
        <authorList>
            <person name="Notter J."/>
        </authorList>
    </citation>
    <scope>NUCLEOTIDE SEQUENCE [LARGE SCALE GENOMIC DNA]</scope>
    <source>
        <strain evidence="3">1</strain>
    </source>
</reference>
<organism evidence="2 3">
    <name type="scientific">Cedecea davisae</name>
    <dbReference type="NCBI Taxonomy" id="158484"/>
    <lineage>
        <taxon>Bacteria</taxon>
        <taxon>Pseudomonadati</taxon>
        <taxon>Pseudomonadota</taxon>
        <taxon>Gammaproteobacteria</taxon>
        <taxon>Enterobacterales</taxon>
        <taxon>Enterobacteriaceae</taxon>
        <taxon>Cedecea</taxon>
    </lineage>
</organism>
<keyword evidence="2" id="KW-0540">Nuclease</keyword>
<feature type="domain" description="HNH nuclease" evidence="1">
    <location>
        <begin position="135"/>
        <end position="171"/>
    </location>
</feature>
<protein>
    <submittedName>
        <fullName evidence="2">HNH endonuclease</fullName>
    </submittedName>
</protein>
<gene>
    <name evidence="2" type="ORF">KC222_22235</name>
</gene>
<dbReference type="Pfam" id="PF13392">
    <property type="entry name" value="HNH_3"/>
    <property type="match status" value="1"/>
</dbReference>
<dbReference type="EMBL" id="JAGRYU010000041">
    <property type="protein sequence ID" value="MBU4684717.1"/>
    <property type="molecule type" value="Genomic_DNA"/>
</dbReference>
<dbReference type="RefSeq" id="WP_216377377.1">
    <property type="nucleotide sequence ID" value="NZ_JAGRYT010000038.1"/>
</dbReference>
<evidence type="ECO:0000259" key="1">
    <source>
        <dbReference type="Pfam" id="PF13392"/>
    </source>
</evidence>